<protein>
    <submittedName>
        <fullName evidence="1">Uncharacterized protein</fullName>
    </submittedName>
</protein>
<comment type="caution">
    <text evidence="1">The sequence shown here is derived from an EMBL/GenBank/DDBJ whole genome shotgun (WGS) entry which is preliminary data.</text>
</comment>
<dbReference type="PANTHER" id="PTHR46014">
    <property type="entry name" value="TETRATRICOPEPTIDE REPEAT PROTEIN 1"/>
    <property type="match status" value="1"/>
</dbReference>
<dbReference type="OrthoDB" id="97095at2759"/>
<dbReference type="AlphaFoldDB" id="A0A836C9I3"/>
<dbReference type="Gene3D" id="1.25.40.10">
    <property type="entry name" value="Tetratricopeptide repeat domain"/>
    <property type="match status" value="2"/>
</dbReference>
<evidence type="ECO:0000313" key="1">
    <source>
        <dbReference type="EMBL" id="KAG5177594.1"/>
    </source>
</evidence>
<keyword evidence="2" id="KW-1185">Reference proteome</keyword>
<dbReference type="InterPro" id="IPR052769">
    <property type="entry name" value="TPR_domain_protein"/>
</dbReference>
<organism evidence="1 2">
    <name type="scientific">Tribonema minus</name>
    <dbReference type="NCBI Taxonomy" id="303371"/>
    <lineage>
        <taxon>Eukaryota</taxon>
        <taxon>Sar</taxon>
        <taxon>Stramenopiles</taxon>
        <taxon>Ochrophyta</taxon>
        <taxon>PX clade</taxon>
        <taxon>Xanthophyceae</taxon>
        <taxon>Tribonematales</taxon>
        <taxon>Tribonemataceae</taxon>
        <taxon>Tribonema</taxon>
    </lineage>
</organism>
<accession>A0A836C9I3</accession>
<reference evidence="1" key="1">
    <citation type="submission" date="2021-02" db="EMBL/GenBank/DDBJ databases">
        <title>First Annotated Genome of the Yellow-green Alga Tribonema minus.</title>
        <authorList>
            <person name="Mahan K.M."/>
        </authorList>
    </citation>
    <scope>NUCLEOTIDE SEQUENCE</scope>
    <source>
        <strain evidence="1">UTEX B ZZ1240</strain>
    </source>
</reference>
<dbReference type="PANTHER" id="PTHR46014:SF1">
    <property type="entry name" value="TETRATRICOPEPTIDE REPEAT PROTEIN 1"/>
    <property type="match status" value="1"/>
</dbReference>
<gene>
    <name evidence="1" type="ORF">JKP88DRAFT_332187</name>
</gene>
<dbReference type="SUPFAM" id="SSF48452">
    <property type="entry name" value="TPR-like"/>
    <property type="match status" value="2"/>
</dbReference>
<sequence length="1106" mass="119508">MDHNAEILRMHHTKLRERQLAALNVGFEISSTASHDIKPDGAAAACAAECTPVHIRCLTAGTTHRRRLLRGTLVVDPVRIVSWQSVLQDELGDLVPIHLYNFDHRRSELERNSSIAIVEPYFKIMLDGWEGVRVETASEVLSLQRVGAGDDANGWRAEGNQHFAAHQLVEAERCYTQALRVYDCPSSTTTGGAYCSNVAAVHLRCNDNTAAALAAAAAVAAVDSACAVKAYYRCATARRKLQSVDAAIWFCCEAARAAAKSSSSQSSAEAAGLSDVRRLLEELQDEKRSDNTGGNSNATTAALQALVTACSDIDKEGSHTSATAVGSEAGAARSGYAEELKRQGVSAFKAGDLNAALDCFRMALAALVPAVAPLLSNRSAARLANGQRESALRDACAAAAVAAFVTPMAAALNSGEAVASVPARSRGAAAAASVLNSGTAANKLLAKAHYRAAQTLLALGLEPAAVTASSAGRGARYMTERETDAMHRQGHAPWQITAALNEMISMVPADHPGHKAAAKMGVDTKRMAKVPQFHKEVAALGLWPAGCDPAACGDLLTCAYELARASPMHEFAVVMMDDLETLTSSGDMLKRLGGKPKFVLCEALGTCNVVSIAHFCSISKPLVNDSHPVAPTLEAFRWLMDANPGDVWFGGRTPYPPHGLLHSFGNSAHRPERLTLGTTHVSVGFLDLGALSSCLVEPASDSSKTGRPLRWIGYDMSPFAVAKSLVIAEMLLRQAPVESIMQVWYSSAWSRQALASFRSAVTSLVETALDSSNQKQPRHASIAALRNAHVMRFLQHWQTAAVPLADARRQWLQGIKNAWSLVANFKKADDRMALCAYAISGQVLPPCDTGSVCMFATPPGAGERALDDNFLQTIQIQDLYERRLRGDSPDVVAAGAQLISERVGRLRDHIRARRVTIEFRLALVEERNILAEISALDPWTMSWSNCCNYVHPREFHAMARAASSVKGDTIHYTYSMNWVREIKCAMVMDYAGAEPKEMWRERRREIITTSQKAINDLHRGLGWNTLLVAPPVDNAMNVVDYCLSNCLADKWIDAFFAEGHTPGKPDPKVAIAEKSLYNVLGRGYSTINMTFTYDPDIILKPKEATL</sequence>
<dbReference type="InterPro" id="IPR011990">
    <property type="entry name" value="TPR-like_helical_dom_sf"/>
</dbReference>
<proteinExistence type="predicted"/>
<evidence type="ECO:0000313" key="2">
    <source>
        <dbReference type="Proteomes" id="UP000664859"/>
    </source>
</evidence>
<dbReference type="EMBL" id="JAFCMP010000524">
    <property type="protein sequence ID" value="KAG5177594.1"/>
    <property type="molecule type" value="Genomic_DNA"/>
</dbReference>
<name>A0A836C9I3_9STRA</name>
<dbReference type="Proteomes" id="UP000664859">
    <property type="component" value="Unassembled WGS sequence"/>
</dbReference>